<proteinExistence type="predicted"/>
<gene>
    <name evidence="1" type="ORF">KC19_4G266100</name>
</gene>
<evidence type="ECO:0000313" key="2">
    <source>
        <dbReference type="Proteomes" id="UP000822688"/>
    </source>
</evidence>
<dbReference type="Proteomes" id="UP000822688">
    <property type="component" value="Chromosome 4"/>
</dbReference>
<accession>A0A8T0IGF1</accession>
<evidence type="ECO:0000313" key="1">
    <source>
        <dbReference type="EMBL" id="KAG0581618.1"/>
    </source>
</evidence>
<protein>
    <submittedName>
        <fullName evidence="1">Uncharacterized protein</fullName>
    </submittedName>
</protein>
<reference evidence="1" key="1">
    <citation type="submission" date="2020-06" db="EMBL/GenBank/DDBJ databases">
        <title>WGS assembly of Ceratodon purpureus strain R40.</title>
        <authorList>
            <person name="Carey S.B."/>
            <person name="Jenkins J."/>
            <person name="Shu S."/>
            <person name="Lovell J.T."/>
            <person name="Sreedasyam A."/>
            <person name="Maumus F."/>
            <person name="Tiley G.P."/>
            <person name="Fernandez-Pozo N."/>
            <person name="Barry K."/>
            <person name="Chen C."/>
            <person name="Wang M."/>
            <person name="Lipzen A."/>
            <person name="Daum C."/>
            <person name="Saski C.A."/>
            <person name="Payton A.C."/>
            <person name="Mcbreen J.C."/>
            <person name="Conrad R.E."/>
            <person name="Kollar L.M."/>
            <person name="Olsson S."/>
            <person name="Huttunen S."/>
            <person name="Landis J.B."/>
            <person name="Wickett N.J."/>
            <person name="Johnson M.G."/>
            <person name="Rensing S.A."/>
            <person name="Grimwood J."/>
            <person name="Schmutz J."/>
            <person name="Mcdaniel S.F."/>
        </authorList>
    </citation>
    <scope>NUCLEOTIDE SEQUENCE</scope>
    <source>
        <strain evidence="1">R40</strain>
    </source>
</reference>
<name>A0A8T0IGF1_CERPU</name>
<sequence>MALLSLEDTLKKDKRSALLRIGQALRGLVNTLEEFREVEAMLGSGCVAEAYQSRSHDRHSNDASPEFLGVVATTLKEMVGRLVSDIEAKPEVQKLLLMIQMPVSGAANEKGVFIQDATITKQPSGFVGTVPSGRGTEVHSRTGTCRHSCKLHAELMDADLWSKLPDGNYLSFFLVCLIRSSRIVRKTGGGLKQITRIKGGGGRVRLVLDAIGFPSLRTGEWLL</sequence>
<dbReference type="EMBL" id="CM026424">
    <property type="protein sequence ID" value="KAG0581618.1"/>
    <property type="molecule type" value="Genomic_DNA"/>
</dbReference>
<dbReference type="AlphaFoldDB" id="A0A8T0IGF1"/>
<keyword evidence="2" id="KW-1185">Reference proteome</keyword>
<comment type="caution">
    <text evidence="1">The sequence shown here is derived from an EMBL/GenBank/DDBJ whole genome shotgun (WGS) entry which is preliminary data.</text>
</comment>
<organism evidence="1 2">
    <name type="scientific">Ceratodon purpureus</name>
    <name type="common">Fire moss</name>
    <name type="synonym">Dicranum purpureum</name>
    <dbReference type="NCBI Taxonomy" id="3225"/>
    <lineage>
        <taxon>Eukaryota</taxon>
        <taxon>Viridiplantae</taxon>
        <taxon>Streptophyta</taxon>
        <taxon>Embryophyta</taxon>
        <taxon>Bryophyta</taxon>
        <taxon>Bryophytina</taxon>
        <taxon>Bryopsida</taxon>
        <taxon>Dicranidae</taxon>
        <taxon>Pseudoditrichales</taxon>
        <taxon>Ditrichaceae</taxon>
        <taxon>Ceratodon</taxon>
    </lineage>
</organism>